<accession>A0A6B3VWY9</accession>
<dbReference type="Proteomes" id="UP000570010">
    <property type="component" value="Unassembled WGS sequence"/>
</dbReference>
<sequence>MGKISILIPFKSDHGPRMNAFKWVKAFYKNTFPNADLCVGYSETNPFSKSQAVNNAAKTAAGDTFIIVDADIICSPKVINDSVKRLNHTPWIIPYSKVAHLNKHRTERLLQTDPKWPLDLNPKDKITKTKKNMLPVGGINILSRPCFEAVGGFDERFIGWGGEDDAFAASLNTICGHYTRLPHLIYHLWHPALRAVGNRHYKANYELALRYCKAIGNKMLMKKIIREKNNLLK</sequence>
<dbReference type="AlphaFoldDB" id="A0A6B3VWY9"/>
<dbReference type="Gene3D" id="3.90.550.10">
    <property type="entry name" value="Spore Coat Polysaccharide Biosynthesis Protein SpsA, Chain A"/>
    <property type="match status" value="1"/>
</dbReference>
<dbReference type="RefSeq" id="WP_163240559.1">
    <property type="nucleotide sequence ID" value="NZ_JAAIWN010000007.1"/>
</dbReference>
<name>A0A6B3VWY9_9BACI</name>
<dbReference type="EMBL" id="JACEIO010000007">
    <property type="protein sequence ID" value="MBA4536429.1"/>
    <property type="molecule type" value="Genomic_DNA"/>
</dbReference>
<evidence type="ECO:0000313" key="4">
    <source>
        <dbReference type="Proteomes" id="UP000472971"/>
    </source>
</evidence>
<proteinExistence type="predicted"/>
<dbReference type="SUPFAM" id="SSF53448">
    <property type="entry name" value="Nucleotide-diphospho-sugar transferases"/>
    <property type="match status" value="1"/>
</dbReference>
<keyword evidence="4" id="KW-1185">Reference proteome</keyword>
<keyword evidence="3" id="KW-0808">Transferase</keyword>
<evidence type="ECO:0000313" key="2">
    <source>
        <dbReference type="EMBL" id="MBA4536429.1"/>
    </source>
</evidence>
<reference evidence="2 5" key="2">
    <citation type="submission" date="2020-07" db="EMBL/GenBank/DDBJ databases">
        <authorList>
            <person name="Feng H."/>
        </authorList>
    </citation>
    <scope>NUCLEOTIDE SEQUENCE [LARGE SCALE GENOMIC DNA]</scope>
    <source>
        <strain evidence="2">S-12</strain>
        <strain evidence="5">s-12</strain>
    </source>
</reference>
<evidence type="ECO:0000313" key="5">
    <source>
        <dbReference type="Proteomes" id="UP000570010"/>
    </source>
</evidence>
<feature type="domain" description="Glycosyltransferase 2-like prokaryotic type" evidence="1">
    <location>
        <begin position="37"/>
        <end position="194"/>
    </location>
</feature>
<protein>
    <submittedName>
        <fullName evidence="3">Glycosyltransferase</fullName>
    </submittedName>
</protein>
<comment type="caution">
    <text evidence="3">The sequence shown here is derived from an EMBL/GenBank/DDBJ whole genome shotgun (WGS) entry which is preliminary data.</text>
</comment>
<dbReference type="InterPro" id="IPR019290">
    <property type="entry name" value="GlycosylTrfase-like_prok"/>
</dbReference>
<reference evidence="3 4" key="1">
    <citation type="submission" date="2020-02" db="EMBL/GenBank/DDBJ databases">
        <title>Bacillus aquiflavi sp. nov., isolated from yellow water of strong flavor Chinese baijiu in Yibin region of China.</title>
        <authorList>
            <person name="Xie J."/>
        </authorList>
    </citation>
    <scope>NUCLEOTIDE SEQUENCE [LARGE SCALE GENOMIC DNA]</scope>
    <source>
        <strain evidence="3 4">3H-10</strain>
    </source>
</reference>
<evidence type="ECO:0000313" key="3">
    <source>
        <dbReference type="EMBL" id="NEY80797.1"/>
    </source>
</evidence>
<organism evidence="3 4">
    <name type="scientific">Bacillus aquiflavi</name>
    <dbReference type="NCBI Taxonomy" id="2672567"/>
    <lineage>
        <taxon>Bacteria</taxon>
        <taxon>Bacillati</taxon>
        <taxon>Bacillota</taxon>
        <taxon>Bacilli</taxon>
        <taxon>Bacillales</taxon>
        <taxon>Bacillaceae</taxon>
        <taxon>Bacillus</taxon>
    </lineage>
</organism>
<gene>
    <name evidence="3" type="ORF">G4D64_04500</name>
    <name evidence="2" type="ORF">H1Z61_04535</name>
</gene>
<dbReference type="Pfam" id="PF10111">
    <property type="entry name" value="Glyco_tranf_2_2"/>
    <property type="match status" value="1"/>
</dbReference>
<dbReference type="GO" id="GO:0016740">
    <property type="term" value="F:transferase activity"/>
    <property type="evidence" value="ECO:0007669"/>
    <property type="project" value="UniProtKB-KW"/>
</dbReference>
<dbReference type="InterPro" id="IPR029044">
    <property type="entry name" value="Nucleotide-diphossugar_trans"/>
</dbReference>
<dbReference type="Proteomes" id="UP000472971">
    <property type="component" value="Unassembled WGS sequence"/>
</dbReference>
<dbReference type="EMBL" id="JAAIWN010000007">
    <property type="protein sequence ID" value="NEY80797.1"/>
    <property type="molecule type" value="Genomic_DNA"/>
</dbReference>
<evidence type="ECO:0000259" key="1">
    <source>
        <dbReference type="Pfam" id="PF10111"/>
    </source>
</evidence>